<reference evidence="6 7" key="1">
    <citation type="submission" date="2015-09" db="EMBL/GenBank/DDBJ databases">
        <title>A metagenomics-based metabolic model of nitrate-dependent anaerobic oxidation of methane by Methanoperedens-like archaea.</title>
        <authorList>
            <person name="Arshad A."/>
            <person name="Speth D.R."/>
            <person name="De Graaf R.M."/>
            <person name="Op Den Camp H.J."/>
            <person name="Jetten M.S."/>
            <person name="Welte C.U."/>
        </authorList>
    </citation>
    <scope>NUCLEOTIDE SEQUENCE [LARGE SCALE GENOMIC DNA]</scope>
</reference>
<dbReference type="InterPro" id="IPR000537">
    <property type="entry name" value="UbiA_prenyltransferase"/>
</dbReference>
<accession>A0A0N8KQC3</accession>
<dbReference type="Gene3D" id="1.20.120.1780">
    <property type="entry name" value="UbiA prenyltransferase"/>
    <property type="match status" value="1"/>
</dbReference>
<keyword evidence="4 5" id="KW-0472">Membrane</keyword>
<dbReference type="GO" id="GO:0005886">
    <property type="term" value="C:plasma membrane"/>
    <property type="evidence" value="ECO:0007669"/>
    <property type="project" value="UniProtKB-SubCell"/>
</dbReference>
<sequence length="275" mass="31211">MIVVALSATINLLTASLVVAISGGLRVYVAFLLSGKNVNISIPLVMILIVYSTYTLDRTINCAEDEINRTEESNANKFFPYFLLCICLLCAILILIQNRIFPLIALFPIIMGFMYTKGFKIGDFSIKLKKGRGIKNFFVAFTWALTIIFLIYPADNLSLFLIFILFFIKSFINTVIFDFKDIKGDSRAGLKTIPVYFGELKAKLLLHLIQSSFHIVLIVLAIFGLIKFELFILFYSWIGGIIYILLYANSKKTIFRGIVVHGEWAHMLIFRSLVI</sequence>
<comment type="caution">
    <text evidence="6">The sequence shown here is derived from an EMBL/GenBank/DDBJ whole genome shotgun (WGS) entry which is preliminary data.</text>
</comment>
<evidence type="ECO:0000313" key="6">
    <source>
        <dbReference type="EMBL" id="KPQ41738.1"/>
    </source>
</evidence>
<feature type="transmembrane region" description="Helical" evidence="5">
    <location>
        <begin position="204"/>
        <end position="226"/>
    </location>
</feature>
<proteinExistence type="predicted"/>
<evidence type="ECO:0000256" key="1">
    <source>
        <dbReference type="ARBA" id="ARBA00004651"/>
    </source>
</evidence>
<dbReference type="AlphaFoldDB" id="A0A0N8KQC3"/>
<organism evidence="6 7">
    <name type="scientific">Candidatus Methanoperedens nitratireducens</name>
    <dbReference type="NCBI Taxonomy" id="1392998"/>
    <lineage>
        <taxon>Archaea</taxon>
        <taxon>Methanobacteriati</taxon>
        <taxon>Methanobacteriota</taxon>
        <taxon>Stenosarchaea group</taxon>
        <taxon>Methanomicrobia</taxon>
        <taxon>Methanosarcinales</taxon>
        <taxon>ANME-2 cluster</taxon>
        <taxon>Candidatus Methanoperedentaceae</taxon>
        <taxon>Candidatus Methanoperedens</taxon>
    </lineage>
</organism>
<name>A0A0N8KQC3_9EURY</name>
<feature type="transmembrane region" description="Helical" evidence="5">
    <location>
        <begin position="78"/>
        <end position="94"/>
    </location>
</feature>
<keyword evidence="2 5" id="KW-0812">Transmembrane</keyword>
<keyword evidence="6" id="KW-0808">Transferase</keyword>
<keyword evidence="3 5" id="KW-1133">Transmembrane helix</keyword>
<comment type="subcellular location">
    <subcellularLocation>
        <location evidence="1">Cell membrane</location>
        <topology evidence="1">Multi-pass membrane protein</topology>
    </subcellularLocation>
</comment>
<feature type="transmembrane region" description="Helical" evidence="5">
    <location>
        <begin position="40"/>
        <end position="57"/>
    </location>
</feature>
<evidence type="ECO:0000256" key="3">
    <source>
        <dbReference type="ARBA" id="ARBA00022989"/>
    </source>
</evidence>
<dbReference type="Pfam" id="PF01040">
    <property type="entry name" value="UbiA"/>
    <property type="match status" value="1"/>
</dbReference>
<feature type="transmembrane region" description="Helical" evidence="5">
    <location>
        <begin position="160"/>
        <end position="179"/>
    </location>
</feature>
<dbReference type="GO" id="GO:0016765">
    <property type="term" value="F:transferase activity, transferring alkyl or aryl (other than methyl) groups"/>
    <property type="evidence" value="ECO:0007669"/>
    <property type="project" value="InterPro"/>
</dbReference>
<gene>
    <name evidence="6" type="primary">ubiA_5</name>
    <name evidence="6" type="ORF">MPEBLZ_03703</name>
</gene>
<protein>
    <submittedName>
        <fullName evidence="6">Prenyltransferase</fullName>
    </submittedName>
</protein>
<evidence type="ECO:0000256" key="5">
    <source>
        <dbReference type="SAM" id="Phobius"/>
    </source>
</evidence>
<feature type="transmembrane region" description="Helical" evidence="5">
    <location>
        <begin position="12"/>
        <end position="34"/>
    </location>
</feature>
<dbReference type="EMBL" id="LKCM01000310">
    <property type="protein sequence ID" value="KPQ41738.1"/>
    <property type="molecule type" value="Genomic_DNA"/>
</dbReference>
<feature type="transmembrane region" description="Helical" evidence="5">
    <location>
        <begin position="232"/>
        <end position="248"/>
    </location>
</feature>
<feature type="transmembrane region" description="Helical" evidence="5">
    <location>
        <begin position="100"/>
        <end position="116"/>
    </location>
</feature>
<evidence type="ECO:0000256" key="2">
    <source>
        <dbReference type="ARBA" id="ARBA00022692"/>
    </source>
</evidence>
<evidence type="ECO:0000256" key="4">
    <source>
        <dbReference type="ARBA" id="ARBA00023136"/>
    </source>
</evidence>
<evidence type="ECO:0000313" key="7">
    <source>
        <dbReference type="Proteomes" id="UP000050360"/>
    </source>
</evidence>
<dbReference type="Proteomes" id="UP000050360">
    <property type="component" value="Unassembled WGS sequence"/>
</dbReference>
<feature type="transmembrane region" description="Helical" evidence="5">
    <location>
        <begin position="137"/>
        <end position="154"/>
    </location>
</feature>